<dbReference type="FunFam" id="1.10.1200.10:FF:000005">
    <property type="entry name" value="Nonribosomal peptide synthetase 1"/>
    <property type="match status" value="1"/>
</dbReference>
<evidence type="ECO:0000256" key="1">
    <source>
        <dbReference type="ARBA" id="ARBA00001957"/>
    </source>
</evidence>
<dbReference type="Pfam" id="PF13193">
    <property type="entry name" value="AMP-binding_C"/>
    <property type="match status" value="1"/>
</dbReference>
<organism evidence="6 7">
    <name type="scientific">Sphingomonas oligophenolica</name>
    <dbReference type="NCBI Taxonomy" id="301154"/>
    <lineage>
        <taxon>Bacteria</taxon>
        <taxon>Pseudomonadati</taxon>
        <taxon>Pseudomonadota</taxon>
        <taxon>Alphaproteobacteria</taxon>
        <taxon>Sphingomonadales</taxon>
        <taxon>Sphingomonadaceae</taxon>
        <taxon>Sphingomonas</taxon>
    </lineage>
</organism>
<dbReference type="PROSITE" id="PS50075">
    <property type="entry name" value="CARRIER"/>
    <property type="match status" value="1"/>
</dbReference>
<dbReference type="FunFam" id="3.40.50.980:FF:000001">
    <property type="entry name" value="Non-ribosomal peptide synthetase"/>
    <property type="match status" value="1"/>
</dbReference>
<dbReference type="InterPro" id="IPR036736">
    <property type="entry name" value="ACP-like_sf"/>
</dbReference>
<evidence type="ECO:0000256" key="2">
    <source>
        <dbReference type="ARBA" id="ARBA00006432"/>
    </source>
</evidence>
<evidence type="ECO:0000313" key="7">
    <source>
        <dbReference type="Proteomes" id="UP000318413"/>
    </source>
</evidence>
<reference evidence="6 7" key="1">
    <citation type="journal article" date="2019" name="Environ. Microbiol.">
        <title>Species interactions and distinct microbial communities in high Arctic permafrost affected cryosols are associated with the CH4 and CO2 gas fluxes.</title>
        <authorList>
            <person name="Altshuler I."/>
            <person name="Hamel J."/>
            <person name="Turney S."/>
            <person name="Magnuson E."/>
            <person name="Levesque R."/>
            <person name="Greer C."/>
            <person name="Whyte L.G."/>
        </authorList>
    </citation>
    <scope>NUCLEOTIDE SEQUENCE [LARGE SCALE GENOMIC DNA]</scope>
    <source>
        <strain evidence="6 7">S5.1</strain>
    </source>
</reference>
<feature type="domain" description="Carrier" evidence="5">
    <location>
        <begin position="531"/>
        <end position="606"/>
    </location>
</feature>
<dbReference type="InterPro" id="IPR020845">
    <property type="entry name" value="AMP-binding_CS"/>
</dbReference>
<dbReference type="SMART" id="SM00823">
    <property type="entry name" value="PKS_PP"/>
    <property type="match status" value="1"/>
</dbReference>
<dbReference type="GO" id="GO:0005737">
    <property type="term" value="C:cytoplasm"/>
    <property type="evidence" value="ECO:0007669"/>
    <property type="project" value="TreeGrafter"/>
</dbReference>
<dbReference type="OrthoDB" id="9778690at2"/>
<sequence>MATNYSDPSALSESRVVPPAAPLVSSGPTPRFVASDVIAGQARSRPEAPALIAPCGALSYADLDAGANRVAAWLRTLGVGPESLVGICMERSFDQLTVALGAWKAGGAYLPLDPAWPDGRLRMIVEDAACAVVVGRDEVAGRLAGVDTPVLALDWTAPALSGEHADTVATSVSPDALAYVIYTSGTTGRPKGVEVTHANLAHLIEWHNDAFAVTAGDRGSHLAGLGFDASVWEVWPYLCAGASVVLAPDEVRTSDVRLKAWLIVQGVTVAFVPTALAQDLIRDDWAEGTRLRYVLTGADRLLGRPRAGLPFELVNNYGPTECTVVATSAIVASETADTGLPPIGRPIGATTIHILDSDGAPVAPGEQGEIFIGGPSVARGYRHMSDMTAERFVTIGGERLYRTGDLGAWRADGQITFNGRVDDQVKVRGYRVEPEETASVLRGHPAVRSGAVVAAPAGDGGDMLVAYVVVADAVSAEELRAFLGETLPDYMIPSAFVRMDTLPLTANGKLDKAALPEPADGNALDSADFAAAQTPVEERLVSILEDVLGRGKVGVDDNFFLLGGHSLLGTQVVLRAGEAFGIELTLRDLFQAPTIRQLALRIEELVMALIDAMSDDEAHARAAE</sequence>
<dbReference type="GO" id="GO:0043041">
    <property type="term" value="P:amino acid activation for nonribosomal peptide biosynthetic process"/>
    <property type="evidence" value="ECO:0007669"/>
    <property type="project" value="TreeGrafter"/>
</dbReference>
<evidence type="ECO:0000256" key="3">
    <source>
        <dbReference type="ARBA" id="ARBA00022450"/>
    </source>
</evidence>
<dbReference type="PROSITE" id="PS00455">
    <property type="entry name" value="AMP_BINDING"/>
    <property type="match status" value="1"/>
</dbReference>
<comment type="similarity">
    <text evidence="2">Belongs to the ATP-dependent AMP-binding enzyme family.</text>
</comment>
<dbReference type="GO" id="GO:0044550">
    <property type="term" value="P:secondary metabolite biosynthetic process"/>
    <property type="evidence" value="ECO:0007669"/>
    <property type="project" value="TreeGrafter"/>
</dbReference>
<dbReference type="PANTHER" id="PTHR45527">
    <property type="entry name" value="NONRIBOSOMAL PEPTIDE SYNTHETASE"/>
    <property type="match status" value="1"/>
</dbReference>
<dbReference type="Pfam" id="PF00550">
    <property type="entry name" value="PP-binding"/>
    <property type="match status" value="1"/>
</dbReference>
<dbReference type="FunFam" id="3.30.300.30:FF:000010">
    <property type="entry name" value="Enterobactin synthetase component F"/>
    <property type="match status" value="1"/>
</dbReference>
<comment type="caution">
    <text evidence="6">The sequence shown here is derived from an EMBL/GenBank/DDBJ whole genome shotgun (WGS) entry which is preliminary data.</text>
</comment>
<evidence type="ECO:0000313" key="6">
    <source>
        <dbReference type="EMBL" id="TPG09658.1"/>
    </source>
</evidence>
<dbReference type="GO" id="GO:0031177">
    <property type="term" value="F:phosphopantetheine binding"/>
    <property type="evidence" value="ECO:0007669"/>
    <property type="project" value="InterPro"/>
</dbReference>
<dbReference type="CDD" id="cd05930">
    <property type="entry name" value="A_NRPS"/>
    <property type="match status" value="1"/>
</dbReference>
<keyword evidence="7" id="KW-1185">Reference proteome</keyword>
<dbReference type="Pfam" id="PF00501">
    <property type="entry name" value="AMP-binding"/>
    <property type="match status" value="1"/>
</dbReference>
<dbReference type="Gene3D" id="2.30.38.10">
    <property type="entry name" value="Luciferase, Domain 3"/>
    <property type="match status" value="1"/>
</dbReference>
<accession>A0A502C9Q5</accession>
<protein>
    <submittedName>
        <fullName evidence="6">Amino acid adenylation domain-containing protein</fullName>
    </submittedName>
</protein>
<dbReference type="InterPro" id="IPR010071">
    <property type="entry name" value="AA_adenyl_dom"/>
</dbReference>
<dbReference type="Gene3D" id="3.40.50.980">
    <property type="match status" value="2"/>
</dbReference>
<dbReference type="EMBL" id="RCZK01000014">
    <property type="protein sequence ID" value="TPG09658.1"/>
    <property type="molecule type" value="Genomic_DNA"/>
</dbReference>
<dbReference type="AlphaFoldDB" id="A0A502C9Q5"/>
<keyword evidence="4" id="KW-0597">Phosphoprotein</keyword>
<dbReference type="NCBIfam" id="TIGR01733">
    <property type="entry name" value="AA-adenyl-dom"/>
    <property type="match status" value="1"/>
</dbReference>
<keyword evidence="3" id="KW-0596">Phosphopantetheine</keyword>
<dbReference type="RefSeq" id="WP_140872588.1">
    <property type="nucleotide sequence ID" value="NZ_RCZK01000014.1"/>
</dbReference>
<comment type="cofactor">
    <cofactor evidence="1">
        <name>pantetheine 4'-phosphate</name>
        <dbReference type="ChEBI" id="CHEBI:47942"/>
    </cofactor>
</comment>
<dbReference type="Gene3D" id="1.10.1200.10">
    <property type="entry name" value="ACP-like"/>
    <property type="match status" value="1"/>
</dbReference>
<gene>
    <name evidence="6" type="ORF">EAH84_13835</name>
</gene>
<dbReference type="InterPro" id="IPR000873">
    <property type="entry name" value="AMP-dep_synth/lig_dom"/>
</dbReference>
<dbReference type="PANTHER" id="PTHR45527:SF1">
    <property type="entry name" value="FATTY ACID SYNTHASE"/>
    <property type="match status" value="1"/>
</dbReference>
<evidence type="ECO:0000256" key="4">
    <source>
        <dbReference type="ARBA" id="ARBA00022553"/>
    </source>
</evidence>
<proteinExistence type="inferred from homology"/>
<dbReference type="InterPro" id="IPR020806">
    <property type="entry name" value="PKS_PP-bd"/>
</dbReference>
<dbReference type="SUPFAM" id="SSF47336">
    <property type="entry name" value="ACP-like"/>
    <property type="match status" value="1"/>
</dbReference>
<dbReference type="InterPro" id="IPR009081">
    <property type="entry name" value="PP-bd_ACP"/>
</dbReference>
<dbReference type="SUPFAM" id="SSF56801">
    <property type="entry name" value="Acetyl-CoA synthetase-like"/>
    <property type="match status" value="1"/>
</dbReference>
<name>A0A502C9Q5_9SPHN</name>
<dbReference type="InterPro" id="IPR025110">
    <property type="entry name" value="AMP-bd_C"/>
</dbReference>
<dbReference type="Proteomes" id="UP000318413">
    <property type="component" value="Unassembled WGS sequence"/>
</dbReference>
<dbReference type="Gene3D" id="3.30.300.30">
    <property type="match status" value="1"/>
</dbReference>
<dbReference type="InterPro" id="IPR045851">
    <property type="entry name" value="AMP-bd_C_sf"/>
</dbReference>
<evidence type="ECO:0000259" key="5">
    <source>
        <dbReference type="PROSITE" id="PS50075"/>
    </source>
</evidence>